<reference evidence="2" key="1">
    <citation type="submission" date="2016-01" db="EMBL/GenBank/DDBJ databases">
        <authorList>
            <person name="Mitreva M."/>
            <person name="Pepin K.H."/>
            <person name="Mihindukulasuriya K.A."/>
            <person name="Fulton R."/>
            <person name="Fronick C."/>
            <person name="O'Laughlin M."/>
            <person name="Miner T."/>
            <person name="Herter B."/>
            <person name="Rosa B.A."/>
            <person name="Cordes M."/>
            <person name="Tomlinson C."/>
            <person name="Wollam A."/>
            <person name="Palsikar V.B."/>
            <person name="Mardis E.R."/>
            <person name="Wilson R.K."/>
        </authorList>
    </citation>
    <scope>NUCLEOTIDE SEQUENCE [LARGE SCALE GENOMIC DNA]</scope>
    <source>
        <strain evidence="2">MJR7716</strain>
    </source>
</reference>
<proteinExistence type="predicted"/>
<dbReference type="RefSeq" id="WP_060940423.1">
    <property type="nucleotide sequence ID" value="NZ_KQ957214.1"/>
</dbReference>
<gene>
    <name evidence="1" type="ORF">HMPREF3226_00922</name>
</gene>
<evidence type="ECO:0000313" key="2">
    <source>
        <dbReference type="Proteomes" id="UP000070533"/>
    </source>
</evidence>
<organism evidence="1 2">
    <name type="scientific">Prevotella corporis</name>
    <dbReference type="NCBI Taxonomy" id="28128"/>
    <lineage>
        <taxon>Bacteria</taxon>
        <taxon>Pseudomonadati</taxon>
        <taxon>Bacteroidota</taxon>
        <taxon>Bacteroidia</taxon>
        <taxon>Bacteroidales</taxon>
        <taxon>Prevotellaceae</taxon>
        <taxon>Prevotella</taxon>
    </lineage>
</organism>
<comment type="caution">
    <text evidence="1">The sequence shown here is derived from an EMBL/GenBank/DDBJ whole genome shotgun (WGS) entry which is preliminary data.</text>
</comment>
<dbReference type="Proteomes" id="UP000070533">
    <property type="component" value="Unassembled WGS sequence"/>
</dbReference>
<dbReference type="AlphaFoldDB" id="A0A133QDC6"/>
<dbReference type="Gene3D" id="3.40.50.11350">
    <property type="match status" value="1"/>
</dbReference>
<accession>A0A133QDC6</accession>
<keyword evidence="2" id="KW-1185">Reference proteome</keyword>
<name>A0A133QDC6_9BACT</name>
<dbReference type="STRING" id="28128.HMPREF3226_00922"/>
<evidence type="ECO:0000313" key="1">
    <source>
        <dbReference type="EMBL" id="KXA40877.1"/>
    </source>
</evidence>
<dbReference type="EMBL" id="LRQG01000056">
    <property type="protein sequence ID" value="KXA40877.1"/>
    <property type="molecule type" value="Genomic_DNA"/>
</dbReference>
<dbReference type="OrthoDB" id="9806024at2"/>
<dbReference type="eggNOG" id="ENOG502Z9ZT">
    <property type="taxonomic scope" value="Bacteria"/>
</dbReference>
<dbReference type="PATRIC" id="fig|28128.5.peg.923"/>
<protein>
    <submittedName>
        <fullName evidence="1">Uncharacterized protein</fullName>
    </submittedName>
</protein>
<sequence length="324" mass="38414">MIRGILIKLLDVCWREPKLKFRSRSGLWGRTRKSGNYIFMVDGRIHHGGMFDRLKGAITVYAVAKAQKKDFKINWTYPFDLRKYLEPVDVDWTIDEKSMNFNLFTHQTVIAYGEYKSPVRLFKNRKQETHFYYGYDSLKEVNKNYNCNFEWGKLYRELFKPTSYLQQYLDLYQSEIGNDYIAIHTRFMNLLGDKTETDVNPELPLKAQESLKENAISAIRKIIMREESTYGRHFRVMIASDSMHFIHYVQKEIPDVYIVPGTAKHIDTAGQTNDGENIKMFTDYYLMAQAQKVYSLWHEGMWKSAFPEYAARIGDVHFERIEFR</sequence>